<gene>
    <name evidence="2" type="ORF">HIR71_09230</name>
</gene>
<comment type="caution">
    <text evidence="2">The sequence shown here is derived from an EMBL/GenBank/DDBJ whole genome shotgun (WGS) entry which is preliminary data.</text>
</comment>
<dbReference type="SUPFAM" id="SSF47090">
    <property type="entry name" value="PGBD-like"/>
    <property type="match status" value="1"/>
</dbReference>
<protein>
    <submittedName>
        <fullName evidence="2">Peptidoglycan-binding protein</fullName>
    </submittedName>
</protein>
<dbReference type="PROSITE" id="PS51257">
    <property type="entry name" value="PROKAR_LIPOPROTEIN"/>
    <property type="match status" value="1"/>
</dbReference>
<evidence type="ECO:0000259" key="1">
    <source>
        <dbReference type="Pfam" id="PF01471"/>
    </source>
</evidence>
<dbReference type="InterPro" id="IPR036366">
    <property type="entry name" value="PGBDSf"/>
</dbReference>
<dbReference type="InterPro" id="IPR036365">
    <property type="entry name" value="PGBD-like_sf"/>
</dbReference>
<dbReference type="RefSeq" id="WP_169324777.1">
    <property type="nucleotide sequence ID" value="NZ_JABCJJ010000012.1"/>
</dbReference>
<reference evidence="2 3" key="1">
    <citation type="submission" date="2020-04" db="EMBL/GenBank/DDBJ databases">
        <title>Sequencing and Assembly of C. fimi.</title>
        <authorList>
            <person name="Ramsey A.R."/>
        </authorList>
    </citation>
    <scope>NUCLEOTIDE SEQUENCE [LARGE SCALE GENOMIC DNA]</scope>
    <source>
        <strain evidence="2 3">SB</strain>
    </source>
</reference>
<dbReference type="Pfam" id="PF01471">
    <property type="entry name" value="PG_binding_1"/>
    <property type="match status" value="1"/>
</dbReference>
<evidence type="ECO:0000313" key="2">
    <source>
        <dbReference type="EMBL" id="NMR20395.1"/>
    </source>
</evidence>
<keyword evidence="3" id="KW-1185">Reference proteome</keyword>
<organism evidence="2 3">
    <name type="scientific">Cellulomonas fimi</name>
    <dbReference type="NCBI Taxonomy" id="1708"/>
    <lineage>
        <taxon>Bacteria</taxon>
        <taxon>Bacillati</taxon>
        <taxon>Actinomycetota</taxon>
        <taxon>Actinomycetes</taxon>
        <taxon>Micrococcales</taxon>
        <taxon>Cellulomonadaceae</taxon>
        <taxon>Cellulomonas</taxon>
    </lineage>
</organism>
<dbReference type="InterPro" id="IPR002477">
    <property type="entry name" value="Peptidoglycan-bd-like"/>
</dbReference>
<accession>A0A7Y0LYF5</accession>
<feature type="domain" description="Peptidoglycan binding-like" evidence="1">
    <location>
        <begin position="128"/>
        <end position="168"/>
    </location>
</feature>
<evidence type="ECO:0000313" key="3">
    <source>
        <dbReference type="Proteomes" id="UP000562124"/>
    </source>
</evidence>
<dbReference type="EMBL" id="JABCJJ010000012">
    <property type="protein sequence ID" value="NMR20395.1"/>
    <property type="molecule type" value="Genomic_DNA"/>
</dbReference>
<proteinExistence type="predicted"/>
<sequence length="351" mass="35169">MTSRRPRARRALAVFGVLTLLAAACTGAGWWAQARTASPLTSDTPDGPLLVPVIAAERVARYGVGIAVTYADGALVTVNTGGTVTGVATGPGDVLAVGDEIVRVDDAPVLAFVADAPLWRDLAPGAEGEDVARLQRFLTDVGVYSGRADGKFGERTAEAVRRFNTAHGRKDAGTTFTLASVAWVGAAPFTVATVEAATGAILVPGSPVVQGPRQAATLTVTEPAGGIPAGVSYDLAVADTVTAYTPGSGTIADPAAIAAIAASLGTSGEGAGQVVTADPEPAVRVPASAVIVDETGISCVYDDPAGTPVPVTILGGTLAHADLAADLSIQQVLVNPMQVLEEPTCGSSPTP</sequence>
<dbReference type="Gene3D" id="1.10.101.10">
    <property type="entry name" value="PGBD-like superfamily/PGBD"/>
    <property type="match status" value="1"/>
</dbReference>
<dbReference type="AlphaFoldDB" id="A0A7Y0LYF5"/>
<name>A0A7Y0LYF5_CELFI</name>
<dbReference type="Proteomes" id="UP000562124">
    <property type="component" value="Unassembled WGS sequence"/>
</dbReference>